<dbReference type="GO" id="GO:0016829">
    <property type="term" value="F:lyase activity"/>
    <property type="evidence" value="ECO:0007669"/>
    <property type="project" value="UniProtKB-KW"/>
</dbReference>
<evidence type="ECO:0000256" key="1">
    <source>
        <dbReference type="ARBA" id="ARBA00005381"/>
    </source>
</evidence>
<dbReference type="PANTHER" id="PTHR43081:SF19">
    <property type="entry name" value="PH-SENSITIVE ADENYLATE CYCLASE RV1264"/>
    <property type="match status" value="1"/>
</dbReference>
<dbReference type="InterPro" id="IPR029787">
    <property type="entry name" value="Nucleotide_cyclase"/>
</dbReference>
<keyword evidence="4" id="KW-1185">Reference proteome</keyword>
<dbReference type="Gene3D" id="3.30.70.1230">
    <property type="entry name" value="Nucleotide cyclase"/>
    <property type="match status" value="1"/>
</dbReference>
<evidence type="ECO:0000313" key="3">
    <source>
        <dbReference type="EMBL" id="WXG67169.1"/>
    </source>
</evidence>
<reference evidence="3 4" key="1">
    <citation type="submission" date="2024-03" db="EMBL/GenBank/DDBJ databases">
        <title>Natural products discovery in diverse microorganisms through a two-stage MS feature dereplication strategy.</title>
        <authorList>
            <person name="Zhang R."/>
        </authorList>
    </citation>
    <scope>NUCLEOTIDE SEQUENCE [LARGE SCALE GENOMIC DNA]</scope>
    <source>
        <strain evidence="3 4">18930</strain>
    </source>
</reference>
<dbReference type="EMBL" id="CP147846">
    <property type="protein sequence ID" value="WXG67169.1"/>
    <property type="molecule type" value="Genomic_DNA"/>
</dbReference>
<dbReference type="PANTHER" id="PTHR43081">
    <property type="entry name" value="ADENYLATE CYCLASE, TERMINAL-DIFFERENTIATION SPECIFIC-RELATED"/>
    <property type="match status" value="1"/>
</dbReference>
<sequence length="277" mass="29256">MNPYVASTIEWVRGVNRSPAIVDVVRRVRRVLPGDPTFGDPLSMAGPGSALAVARAADKFLDDEPGASREVGLGALQVWQAVLERTGRGRGERDVTIVFTDLVGFSSWSLVAGDADTLTLLRKVSKAVEPAVATSGGHVVKRLGDGIMAVFYRPDKALEAVVNARAALEEVSVNGFTPTMRVGIHTGSPRQIGSDWLGVDVTVAARVMQTGGNGNLMISQVALDALPAGTLESLDLAARPYRRGFFAPKLSGVPEDLKILRLVASPSPRAEKAPPIG</sequence>
<evidence type="ECO:0000313" key="4">
    <source>
        <dbReference type="Proteomes" id="UP001432000"/>
    </source>
</evidence>
<evidence type="ECO:0000259" key="2">
    <source>
        <dbReference type="PROSITE" id="PS50125"/>
    </source>
</evidence>
<accession>A0ABZ2PE31</accession>
<keyword evidence="3" id="KW-0456">Lyase</keyword>
<dbReference type="SUPFAM" id="SSF55073">
    <property type="entry name" value="Nucleotide cyclase"/>
    <property type="match status" value="1"/>
</dbReference>
<dbReference type="InterPro" id="IPR050697">
    <property type="entry name" value="Adenylyl/Guanylyl_Cyclase_3/4"/>
</dbReference>
<dbReference type="SMART" id="SM00044">
    <property type="entry name" value="CYCc"/>
    <property type="match status" value="1"/>
</dbReference>
<protein>
    <submittedName>
        <fullName evidence="3">Adenylate/guanylate cyclase domain-containing protein</fullName>
        <ecNumber evidence="3">4.6.1.-</ecNumber>
    </submittedName>
</protein>
<feature type="domain" description="Guanylate cyclase" evidence="2">
    <location>
        <begin position="96"/>
        <end position="208"/>
    </location>
</feature>
<gene>
    <name evidence="3" type="ORF">WDS16_18170</name>
</gene>
<dbReference type="InterPro" id="IPR001054">
    <property type="entry name" value="A/G_cyclase"/>
</dbReference>
<organism evidence="3 4">
    <name type="scientific">Rhodococcus sovatensis</name>
    <dbReference type="NCBI Taxonomy" id="1805840"/>
    <lineage>
        <taxon>Bacteria</taxon>
        <taxon>Bacillati</taxon>
        <taxon>Actinomycetota</taxon>
        <taxon>Actinomycetes</taxon>
        <taxon>Mycobacteriales</taxon>
        <taxon>Nocardiaceae</taxon>
        <taxon>Rhodococcus</taxon>
    </lineage>
</organism>
<name>A0ABZ2PE31_9NOCA</name>
<dbReference type="CDD" id="cd07302">
    <property type="entry name" value="CHD"/>
    <property type="match status" value="1"/>
</dbReference>
<dbReference type="Proteomes" id="UP001432000">
    <property type="component" value="Chromosome"/>
</dbReference>
<proteinExistence type="inferred from homology"/>
<dbReference type="RefSeq" id="WP_338886591.1">
    <property type="nucleotide sequence ID" value="NZ_CP147846.1"/>
</dbReference>
<dbReference type="PROSITE" id="PS50125">
    <property type="entry name" value="GUANYLATE_CYCLASE_2"/>
    <property type="match status" value="1"/>
</dbReference>
<dbReference type="EC" id="4.6.1.-" evidence="3"/>
<dbReference type="Pfam" id="PF00211">
    <property type="entry name" value="Guanylate_cyc"/>
    <property type="match status" value="1"/>
</dbReference>
<comment type="similarity">
    <text evidence="1">Belongs to the adenylyl cyclase class-3 family.</text>
</comment>